<feature type="region of interest" description="Disordered" evidence="14">
    <location>
        <begin position="1840"/>
        <end position="1907"/>
    </location>
</feature>
<feature type="region of interest" description="Disordered" evidence="14">
    <location>
        <begin position="507"/>
        <end position="573"/>
    </location>
</feature>
<evidence type="ECO:0000256" key="4">
    <source>
        <dbReference type="ARBA" id="ARBA00012483"/>
    </source>
</evidence>
<dbReference type="GeneID" id="40311475"/>
<feature type="compositionally biased region" description="Basic and acidic residues" evidence="14">
    <location>
        <begin position="944"/>
        <end position="957"/>
    </location>
</feature>
<dbReference type="InterPro" id="IPR013083">
    <property type="entry name" value="Znf_RING/FYVE/PHD"/>
</dbReference>
<evidence type="ECO:0000259" key="16">
    <source>
        <dbReference type="PROSITE" id="PS50089"/>
    </source>
</evidence>
<feature type="compositionally biased region" description="Polar residues" evidence="14">
    <location>
        <begin position="1421"/>
        <end position="1430"/>
    </location>
</feature>
<feature type="region of interest" description="Disordered" evidence="14">
    <location>
        <begin position="2067"/>
        <end position="2087"/>
    </location>
</feature>
<dbReference type="InterPro" id="IPR000253">
    <property type="entry name" value="FHA_dom"/>
</dbReference>
<keyword evidence="8" id="KW-0227">DNA damage</keyword>
<feature type="compositionally biased region" description="Low complexity" evidence="14">
    <location>
        <begin position="1459"/>
        <end position="1475"/>
    </location>
</feature>
<comment type="similarity">
    <text evidence="3">Belongs to the CHFR family.</text>
</comment>
<dbReference type="GO" id="GO:0005634">
    <property type="term" value="C:nucleus"/>
    <property type="evidence" value="ECO:0007669"/>
    <property type="project" value="UniProtKB-SubCell"/>
</dbReference>
<dbReference type="VEuPathDB" id="ToxoDB:BESB_065480"/>
<feature type="compositionally biased region" description="Basic and acidic residues" evidence="14">
    <location>
        <begin position="36"/>
        <end position="48"/>
    </location>
</feature>
<evidence type="ECO:0000256" key="14">
    <source>
        <dbReference type="SAM" id="MobiDB-lite"/>
    </source>
</evidence>
<feature type="region of interest" description="Disordered" evidence="14">
    <location>
        <begin position="2227"/>
        <end position="2266"/>
    </location>
</feature>
<evidence type="ECO:0000256" key="9">
    <source>
        <dbReference type="ARBA" id="ARBA00022771"/>
    </source>
</evidence>
<keyword evidence="6" id="KW-0808">Transferase</keyword>
<keyword evidence="9 13" id="KW-0863">Zinc-finger</keyword>
<name>A0A2A9MEY8_BESBE</name>
<dbReference type="GO" id="GO:0031491">
    <property type="term" value="F:nucleosome binding"/>
    <property type="evidence" value="ECO:0007669"/>
    <property type="project" value="TreeGrafter"/>
</dbReference>
<evidence type="ECO:0000313" key="18">
    <source>
        <dbReference type="Proteomes" id="UP000224006"/>
    </source>
</evidence>
<keyword evidence="7" id="KW-0479">Metal-binding</keyword>
<feature type="compositionally biased region" description="Polar residues" evidence="14">
    <location>
        <begin position="2454"/>
        <end position="2470"/>
    </location>
</feature>
<dbReference type="EMBL" id="NWUJ01000006">
    <property type="protein sequence ID" value="PFH34516.1"/>
    <property type="molecule type" value="Genomic_DNA"/>
</dbReference>
<dbReference type="OrthoDB" id="6105938at2759"/>
<feature type="compositionally biased region" description="Basic and acidic residues" evidence="14">
    <location>
        <begin position="1239"/>
        <end position="1248"/>
    </location>
</feature>
<feature type="compositionally biased region" description="Low complexity" evidence="14">
    <location>
        <begin position="2355"/>
        <end position="2365"/>
    </location>
</feature>
<evidence type="ECO:0000256" key="12">
    <source>
        <dbReference type="ARBA" id="ARBA00023242"/>
    </source>
</evidence>
<feature type="region of interest" description="Disordered" evidence="14">
    <location>
        <begin position="2148"/>
        <end position="2173"/>
    </location>
</feature>
<dbReference type="PANTHER" id="PTHR23328:SF0">
    <property type="entry name" value="RING-TYPE DOMAIN-CONTAINING PROTEIN"/>
    <property type="match status" value="1"/>
</dbReference>
<keyword evidence="12" id="KW-0539">Nucleus</keyword>
<dbReference type="SUPFAM" id="SSF57850">
    <property type="entry name" value="RING/U-box"/>
    <property type="match status" value="1"/>
</dbReference>
<feature type="compositionally biased region" description="Acidic residues" evidence="14">
    <location>
        <begin position="57"/>
        <end position="72"/>
    </location>
</feature>
<feature type="domain" description="FHA" evidence="15">
    <location>
        <begin position="1518"/>
        <end position="1579"/>
    </location>
</feature>
<evidence type="ECO:0000256" key="13">
    <source>
        <dbReference type="PROSITE-ProRule" id="PRU00175"/>
    </source>
</evidence>
<dbReference type="InterPro" id="IPR008984">
    <property type="entry name" value="SMAD_FHA_dom_sf"/>
</dbReference>
<evidence type="ECO:0000256" key="1">
    <source>
        <dbReference type="ARBA" id="ARBA00000900"/>
    </source>
</evidence>
<feature type="compositionally biased region" description="Basic and acidic residues" evidence="14">
    <location>
        <begin position="154"/>
        <end position="170"/>
    </location>
</feature>
<feature type="region of interest" description="Disordered" evidence="14">
    <location>
        <begin position="1"/>
        <end position="242"/>
    </location>
</feature>
<dbReference type="CDD" id="cd00060">
    <property type="entry name" value="FHA"/>
    <property type="match status" value="2"/>
</dbReference>
<dbReference type="GO" id="GO:0061630">
    <property type="term" value="F:ubiquitin protein ligase activity"/>
    <property type="evidence" value="ECO:0007669"/>
    <property type="project" value="UniProtKB-EC"/>
</dbReference>
<feature type="region of interest" description="Disordered" evidence="14">
    <location>
        <begin position="340"/>
        <end position="416"/>
    </location>
</feature>
<dbReference type="GO" id="GO:0035861">
    <property type="term" value="C:site of double-strand break"/>
    <property type="evidence" value="ECO:0007669"/>
    <property type="project" value="TreeGrafter"/>
</dbReference>
<dbReference type="Pfam" id="PF00498">
    <property type="entry name" value="FHA"/>
    <property type="match status" value="2"/>
</dbReference>
<dbReference type="PROSITE" id="PS00518">
    <property type="entry name" value="ZF_RING_1"/>
    <property type="match status" value="1"/>
</dbReference>
<dbReference type="SMART" id="SM00184">
    <property type="entry name" value="RING"/>
    <property type="match status" value="1"/>
</dbReference>
<dbReference type="EC" id="2.3.2.27" evidence="4"/>
<feature type="region of interest" description="Disordered" evidence="14">
    <location>
        <begin position="1957"/>
        <end position="2012"/>
    </location>
</feature>
<evidence type="ECO:0000256" key="10">
    <source>
        <dbReference type="ARBA" id="ARBA00022786"/>
    </source>
</evidence>
<comment type="caution">
    <text evidence="17">The sequence shown here is derived from an EMBL/GenBank/DDBJ whole genome shotgun (WGS) entry which is preliminary data.</text>
</comment>
<feature type="compositionally biased region" description="Low complexity" evidence="14">
    <location>
        <begin position="1029"/>
        <end position="1040"/>
    </location>
</feature>
<dbReference type="PANTHER" id="PTHR23328">
    <property type="entry name" value="RING-TYPE DOMAIN-CONTAINING PROTEIN"/>
    <property type="match status" value="1"/>
</dbReference>
<dbReference type="STRING" id="94643.A0A2A9MEY8"/>
<feature type="compositionally biased region" description="Acidic residues" evidence="14">
    <location>
        <begin position="1374"/>
        <end position="1383"/>
    </location>
</feature>
<feature type="region of interest" description="Disordered" evidence="14">
    <location>
        <begin position="1300"/>
        <end position="1500"/>
    </location>
</feature>
<feature type="compositionally biased region" description="Basic and acidic residues" evidence="14">
    <location>
        <begin position="1179"/>
        <end position="1192"/>
    </location>
</feature>
<organism evidence="17 18">
    <name type="scientific">Besnoitia besnoiti</name>
    <name type="common">Apicomplexan protozoan</name>
    <dbReference type="NCBI Taxonomy" id="94643"/>
    <lineage>
        <taxon>Eukaryota</taxon>
        <taxon>Sar</taxon>
        <taxon>Alveolata</taxon>
        <taxon>Apicomplexa</taxon>
        <taxon>Conoidasida</taxon>
        <taxon>Coccidia</taxon>
        <taxon>Eucoccidiorida</taxon>
        <taxon>Eimeriorina</taxon>
        <taxon>Sarcocystidae</taxon>
        <taxon>Besnoitia</taxon>
    </lineage>
</organism>
<dbReference type="SUPFAM" id="SSF49879">
    <property type="entry name" value="SMAD/FHA domain"/>
    <property type="match status" value="2"/>
</dbReference>
<feature type="region of interest" description="Disordered" evidence="14">
    <location>
        <begin position="2407"/>
        <end position="2491"/>
    </location>
</feature>
<feature type="region of interest" description="Disordered" evidence="14">
    <location>
        <begin position="1216"/>
        <end position="1255"/>
    </location>
</feature>
<feature type="compositionally biased region" description="Low complexity" evidence="14">
    <location>
        <begin position="2256"/>
        <end position="2266"/>
    </location>
</feature>
<dbReference type="InterPro" id="IPR001841">
    <property type="entry name" value="Znf_RING"/>
</dbReference>
<keyword evidence="10" id="KW-0833">Ubl conjugation pathway</keyword>
<dbReference type="KEGG" id="bbes:BESB_065480"/>
<feature type="compositionally biased region" description="Low complexity" evidence="14">
    <location>
        <begin position="1717"/>
        <end position="1726"/>
    </location>
</feature>
<feature type="compositionally biased region" description="Basic and acidic residues" evidence="14">
    <location>
        <begin position="1300"/>
        <end position="1316"/>
    </location>
</feature>
<feature type="compositionally biased region" description="Low complexity" evidence="14">
    <location>
        <begin position="1735"/>
        <end position="1750"/>
    </location>
</feature>
<dbReference type="InterPro" id="IPR051657">
    <property type="entry name" value="RNF168/RNF169_E3_ubiq-ligase"/>
</dbReference>
<evidence type="ECO:0000256" key="5">
    <source>
        <dbReference type="ARBA" id="ARBA00017908"/>
    </source>
</evidence>
<evidence type="ECO:0000256" key="3">
    <source>
        <dbReference type="ARBA" id="ARBA00005797"/>
    </source>
</evidence>
<feature type="compositionally biased region" description="Basic and acidic residues" evidence="14">
    <location>
        <begin position="1476"/>
        <end position="1494"/>
    </location>
</feature>
<reference evidence="17 18" key="1">
    <citation type="submission" date="2017-09" db="EMBL/GenBank/DDBJ databases">
        <title>Genome sequencing of Besnoitia besnoiti strain Bb-Ger1.</title>
        <authorList>
            <person name="Schares G."/>
            <person name="Venepally P."/>
            <person name="Lorenzi H.A."/>
        </authorList>
    </citation>
    <scope>NUCLEOTIDE SEQUENCE [LARGE SCALE GENOMIC DNA]</scope>
    <source>
        <strain evidence="17 18">Bb-Ger1</strain>
    </source>
</reference>
<feature type="region of interest" description="Disordered" evidence="14">
    <location>
        <begin position="1029"/>
        <end position="1119"/>
    </location>
</feature>
<dbReference type="Gene3D" id="2.60.200.20">
    <property type="match status" value="2"/>
</dbReference>
<feature type="compositionally biased region" description="Basic and acidic residues" evidence="14">
    <location>
        <begin position="1334"/>
        <end position="1372"/>
    </location>
</feature>
<feature type="compositionally biased region" description="Basic residues" evidence="14">
    <location>
        <begin position="2437"/>
        <end position="2448"/>
    </location>
</feature>
<keyword evidence="11" id="KW-0862">Zinc</keyword>
<evidence type="ECO:0000256" key="7">
    <source>
        <dbReference type="ARBA" id="ARBA00022723"/>
    </source>
</evidence>
<dbReference type="GO" id="GO:0008270">
    <property type="term" value="F:zinc ion binding"/>
    <property type="evidence" value="ECO:0007669"/>
    <property type="project" value="UniProtKB-KW"/>
</dbReference>
<feature type="compositionally biased region" description="Low complexity" evidence="14">
    <location>
        <begin position="360"/>
        <end position="389"/>
    </location>
</feature>
<keyword evidence="18" id="KW-1185">Reference proteome</keyword>
<dbReference type="PROSITE" id="PS50006">
    <property type="entry name" value="FHA_DOMAIN"/>
    <property type="match status" value="1"/>
</dbReference>
<feature type="compositionally biased region" description="Pro residues" evidence="14">
    <location>
        <begin position="1860"/>
        <end position="1872"/>
    </location>
</feature>
<evidence type="ECO:0000259" key="15">
    <source>
        <dbReference type="PROSITE" id="PS50006"/>
    </source>
</evidence>
<comment type="catalytic activity">
    <reaction evidence="1">
        <text>S-ubiquitinyl-[E2 ubiquitin-conjugating enzyme]-L-cysteine + [acceptor protein]-L-lysine = [E2 ubiquitin-conjugating enzyme]-L-cysteine + N(6)-ubiquitinyl-[acceptor protein]-L-lysine.</text>
        <dbReference type="EC" id="2.3.2.27"/>
    </reaction>
</comment>
<feature type="region of interest" description="Disordered" evidence="14">
    <location>
        <begin position="2341"/>
        <end position="2388"/>
    </location>
</feature>
<feature type="compositionally biased region" description="Low complexity" evidence="14">
    <location>
        <begin position="928"/>
        <end position="943"/>
    </location>
</feature>
<proteinExistence type="inferred from homology"/>
<dbReference type="GO" id="GO:0006302">
    <property type="term" value="P:double-strand break repair"/>
    <property type="evidence" value="ECO:0007669"/>
    <property type="project" value="TreeGrafter"/>
</dbReference>
<feature type="region of interest" description="Disordered" evidence="14">
    <location>
        <begin position="1149"/>
        <end position="1202"/>
    </location>
</feature>
<accession>A0A2A9MEY8</accession>
<evidence type="ECO:0000256" key="6">
    <source>
        <dbReference type="ARBA" id="ARBA00022679"/>
    </source>
</evidence>
<dbReference type="RefSeq" id="XP_029218525.1">
    <property type="nucleotide sequence ID" value="XM_029364942.1"/>
</dbReference>
<evidence type="ECO:0000256" key="2">
    <source>
        <dbReference type="ARBA" id="ARBA00004123"/>
    </source>
</evidence>
<feature type="compositionally biased region" description="Basic and acidic residues" evidence="14">
    <location>
        <begin position="527"/>
        <end position="554"/>
    </location>
</feature>
<evidence type="ECO:0000256" key="8">
    <source>
        <dbReference type="ARBA" id="ARBA00022763"/>
    </source>
</evidence>
<feature type="compositionally biased region" description="Low complexity" evidence="14">
    <location>
        <begin position="395"/>
        <end position="416"/>
    </location>
</feature>
<evidence type="ECO:0000256" key="11">
    <source>
        <dbReference type="ARBA" id="ARBA00022833"/>
    </source>
</evidence>
<dbReference type="Pfam" id="PF15227">
    <property type="entry name" value="zf-C3HC4_4"/>
    <property type="match status" value="1"/>
</dbReference>
<feature type="region of interest" description="Disordered" evidence="14">
    <location>
        <begin position="1717"/>
        <end position="1750"/>
    </location>
</feature>
<feature type="region of interest" description="Disordered" evidence="14">
    <location>
        <begin position="847"/>
        <end position="999"/>
    </location>
</feature>
<comment type="subcellular location">
    <subcellularLocation>
        <location evidence="2">Nucleus</location>
    </subcellularLocation>
</comment>
<feature type="compositionally biased region" description="Low complexity" evidence="14">
    <location>
        <begin position="1957"/>
        <end position="1977"/>
    </location>
</feature>
<feature type="domain" description="RING-type" evidence="16">
    <location>
        <begin position="436"/>
        <end position="474"/>
    </location>
</feature>
<dbReference type="Gene3D" id="3.30.40.10">
    <property type="entry name" value="Zinc/RING finger domain, C3HC4 (zinc finger)"/>
    <property type="match status" value="1"/>
</dbReference>
<dbReference type="InterPro" id="IPR017907">
    <property type="entry name" value="Znf_RING_CS"/>
</dbReference>
<feature type="compositionally biased region" description="Low complexity" evidence="14">
    <location>
        <begin position="1102"/>
        <end position="1113"/>
    </location>
</feature>
<feature type="compositionally biased region" description="Low complexity" evidence="14">
    <location>
        <begin position="1433"/>
        <end position="1448"/>
    </location>
</feature>
<sequence>MEAAADVQQVSGRGAGGKAFAQEAARLENGEEECQEGGREGERRRECDGCVSTGESERDETETRGDEEDDPGDEGKEDRFRGLKNVRVAGHAARAGKASGPRGEANDAASLRRDTGEEDDGPGDAQRRHGSGVVDSSARREGAVFAMPRAVVRGPERSVETGEDRYRLETTGRQSSRVGLSPHHCPSPSGSLTPPGLSLFAPLSPSFLTSSSSGGAFPRAGPSSSPSVSPPPASQALLQPPVQESLMAASATLLVHRESREAFSLSLLSSSAPPTSRLESFSRVAPTSPSAAVAQCAGGAATESVGGPRSVSRLSLSSSVFSMQPSVYAHAPVVSPTGARRCQSASSLHAPPPFRRASRESSPSSRLSRGEARAVGPSSSSASSACSPSSPLPVSPRAVPSPLSGDRGSLSPAASSPGALRQAAALLAGLRRELTCSICLELLQLPATVDCGHTFCRYCISHTKMHRRACPLCRQPLGFSSLSINTVLANLLNTLGLRRARRRPLVDAKSPACEDVPRRAAGAEGADGARREEEPRTQEGAKVAVGEERRRTESGDAAASADERDRARSGSVAGESVALSGRLRVPRSGDEAANAPATVSVAHADASEKVIAVRWPTAAWWSERCIKPKVAMSLVLRLLLRDLGEESVVFFDDLVGCVAEEFDRRRLWSAEKWLFTPQDLETFCRLVGFDRADRRASQERVRLWVEDYVAAVPRICFRRIIADPLAGGREGRILMRVLPDRQHKIDARVVDSLSIQHSLPWDLGRHQHSMIHIPHSSVSLSHLQLIRHPTAKDQLAVLDLGSTIGTMLMIGGSHVLEAGDIIHVGDRVEISVEIVPARLLRRLERRRGRRGATGDRAGLTGTPAGVACASHGEGLAPPSSQGDAGENDTEGAPREDDATATSARHGEAGGRDGSSFARGREGADESPGDSAGAAPGSASPSSAREGESAQARGRDGEAGSSLQTRFDPRPRASSDANGVTPAPRRRAKGGRSPTATAEKARLLQLVKDLPSNPYLWTRWSAARQACVLAPRPGASGPPGATDANSEPHAPLASSRQSESEATPLRRGGHQPFAVRDPLPASCLLSSGGAPRARHTHEDPRSARAASAGSLGPARGRGRRCRSLRVAPSLGVASQAPFCSSSAGSLSPFPACSTAAVSSRPFPERACRARRRRGASSPRSGDDEGHEARRAGTCEEAPEEEGVALACGCRRFQRDAERRGRSAPAGTSRAADAFPWGGEGRTEREHAECARAGADTEASALRDRLELWTQRPAESPVRPPSAPPVDVSTLAAGCFVAQGVDSKESKESGCDQEERGRARAALPRAGEVEGACEEAPGRHAQGDAARESTRHGTGEYRARARDAARAFDAHAAEFEPYDGEDDGSDNAHLLTDGESSEDDDWGDAAQPETEPLESFLLLRITDWSNPGTPTKTVAAASASPSPAGLASASEPTGGSDPRVAAAPAAGPELPGASAEGCRSREAHDGADRDREKDAQGESASEGASFLQRGYAEWIAPTGVVLGRGPHNPLRGFRKIAVTATNGYISRLHCLIFYDGSRPPLQRWILKDVSTLGTYIRLKPFKPCVCPLSPKTILKVGQCKVELSLRGAASAAMPAPAPAHAAVVHGAGFSSTLRGSGLLQSVPAFPTSLSPSSLAASLASSPFSASSFPSSLSSSFTAFFSAAALAPPGSASSAVAAAGVAAVAAGALSAVAGRTHAPASSAASGSSANHQGSQDRASVAAPPSSSSTSFSPAQLDHLLSRGCFSSQPASAAPGGASVGRLTTVHAVSLPLSSFPSPASPSVVSASLAHSSLSSSVPGDEASRNPRASSLEDLLAADARATPSAWLQQTRQSDSEICAGGPPAQPAPPSPPAPSVGPAVATSELVPQTACADGRESSQFADGGERPVDGSISRVAESAANSRLWHPSTVAASAATPALVSAVSSSASCPFSPVLDPRASAAGQQQATGASSRLAGSPAPGSGGAVAWTGTRDAPDDVARPLFSSQAPGVPQPNARDGADCGSFLSLVVLRDAPQLPTGRGRGGDTGGVQHAAESLMASQNWCGSGGHACSTHHHTPSAGPPPEPAVGHSAPLHARACADHGSNVATSLSSPSPAALSPLSSRAASIPSVSTAASRSPALQMLRRLALPVQPAGGAREHRSAAERSLGASGSSPAYAGTTPQIVSAAGGAHLRGSPAAAFDPPVPTSLPAPSVVPPQQALAFLSRALSSRARHGPQGAPGKCLSPRPSAACSRSRDLSPRAWPSAPAAPPVSVWRPLPPPLESGLHAGGERPVLARPECLTTPVWAPAAAEGRRQWATGGEAWAAGGPGGACCRVGERACASAEPIPTHRGGQRSECAAMPRPAPRAAGGVGARNEPGEMGRRAQPHRNASPRILTLGICRSASAACATSLGGWSPGRSRPAGPAVGGASRASPLFRGPRVARARAQRRRSHWGDSRSAQPPQVSSGESQFSVESAAPGPPRFQALSGSHPRDQVDRCLQEQVLQQCQQRPVTHASLPRVESAAAPTSSDFVLAGGVGAPPAGNDADGFRLASAPAGERVHFIGNGVE</sequence>
<dbReference type="PROSITE" id="PS50089">
    <property type="entry name" value="ZF_RING_2"/>
    <property type="match status" value="1"/>
</dbReference>
<protein>
    <recommendedName>
        <fullName evidence="5">E3 ubiquitin-protein ligase CHFR</fullName>
        <ecNumber evidence="4">2.3.2.27</ecNumber>
    </recommendedName>
</protein>
<evidence type="ECO:0000313" key="17">
    <source>
        <dbReference type="EMBL" id="PFH34516.1"/>
    </source>
</evidence>
<gene>
    <name evidence="17" type="ORF">BESB_065480</name>
</gene>
<feature type="compositionally biased region" description="Low complexity" evidence="14">
    <location>
        <begin position="186"/>
        <end position="227"/>
    </location>
</feature>
<dbReference type="Proteomes" id="UP000224006">
    <property type="component" value="Chromosome VI"/>
</dbReference>
<dbReference type="SMART" id="SM00240">
    <property type="entry name" value="FHA"/>
    <property type="match status" value="2"/>
</dbReference>